<dbReference type="InterPro" id="IPR036637">
    <property type="entry name" value="Phosphohistidine_dom_sf"/>
</dbReference>
<keyword evidence="7" id="KW-0808">Transferase</keyword>
<keyword evidence="9" id="KW-0547">Nucleotide-binding</keyword>
<dbReference type="InterPro" id="IPR006319">
    <property type="entry name" value="PEP_synth"/>
</dbReference>
<protein>
    <recommendedName>
        <fullName evidence="6">Phosphoenolpyruvate synthase</fullName>
        <ecNumber evidence="5">2.7.9.2</ecNumber>
    </recommendedName>
    <alternativeName>
        <fullName evidence="13">Pyruvate, water dikinase</fullName>
    </alternativeName>
</protein>
<dbReference type="InterPro" id="IPR000121">
    <property type="entry name" value="PEP_util_C"/>
</dbReference>
<dbReference type="Pfam" id="PF01326">
    <property type="entry name" value="PPDK_N"/>
    <property type="match status" value="1"/>
</dbReference>
<dbReference type="Gene3D" id="3.30.1490.20">
    <property type="entry name" value="ATP-grasp fold, A domain"/>
    <property type="match status" value="1"/>
</dbReference>
<dbReference type="GO" id="GO:0046872">
    <property type="term" value="F:metal ion binding"/>
    <property type="evidence" value="ECO:0007669"/>
    <property type="project" value="UniProtKB-KW"/>
</dbReference>
<dbReference type="Gene3D" id="3.30.470.20">
    <property type="entry name" value="ATP-grasp fold, B domain"/>
    <property type="match status" value="1"/>
</dbReference>
<evidence type="ECO:0000256" key="8">
    <source>
        <dbReference type="ARBA" id="ARBA00022723"/>
    </source>
</evidence>
<keyword evidence="18" id="KW-0670">Pyruvate</keyword>
<evidence type="ECO:0000259" key="15">
    <source>
        <dbReference type="Pfam" id="PF00391"/>
    </source>
</evidence>
<evidence type="ECO:0000256" key="14">
    <source>
        <dbReference type="ARBA" id="ARBA00047700"/>
    </source>
</evidence>
<dbReference type="SUPFAM" id="SSF51621">
    <property type="entry name" value="Phosphoenolpyruvate/pyruvate domain"/>
    <property type="match status" value="1"/>
</dbReference>
<evidence type="ECO:0000256" key="3">
    <source>
        <dbReference type="ARBA" id="ARBA00004742"/>
    </source>
</evidence>
<dbReference type="FunFam" id="3.30.1490.20:FF:000010">
    <property type="entry name" value="Phosphoenolpyruvate synthase"/>
    <property type="match status" value="1"/>
</dbReference>
<dbReference type="PANTHER" id="PTHR43030:SF1">
    <property type="entry name" value="PHOSPHOENOLPYRUVATE SYNTHASE"/>
    <property type="match status" value="1"/>
</dbReference>
<dbReference type="GO" id="GO:0006094">
    <property type="term" value="P:gluconeogenesis"/>
    <property type="evidence" value="ECO:0007669"/>
    <property type="project" value="UniProtKB-UniPathway"/>
</dbReference>
<feature type="domain" description="PEP-utilising enzyme mobile" evidence="15">
    <location>
        <begin position="365"/>
        <end position="436"/>
    </location>
</feature>
<accession>A0A2M7TIA0</accession>
<evidence type="ECO:0000256" key="11">
    <source>
        <dbReference type="ARBA" id="ARBA00022840"/>
    </source>
</evidence>
<comment type="pathway">
    <text evidence="3">Carbohydrate biosynthesis; gluconeogenesis.</text>
</comment>
<evidence type="ECO:0000256" key="5">
    <source>
        <dbReference type="ARBA" id="ARBA00011996"/>
    </source>
</evidence>
<evidence type="ECO:0000256" key="9">
    <source>
        <dbReference type="ARBA" id="ARBA00022741"/>
    </source>
</evidence>
<keyword evidence="8" id="KW-0479">Metal-binding</keyword>
<feature type="domain" description="Pyruvate phosphate dikinase AMP/ATP-binding" evidence="16">
    <location>
        <begin position="20"/>
        <end position="328"/>
    </location>
</feature>
<comment type="function">
    <text evidence="2">Catalyzes the phosphorylation of pyruvate to phosphoenolpyruvate.</text>
</comment>
<dbReference type="EC" id="2.7.9.2" evidence="5"/>
<dbReference type="Proteomes" id="UP000231727">
    <property type="component" value="Unassembled WGS sequence"/>
</dbReference>
<dbReference type="InterPro" id="IPR002192">
    <property type="entry name" value="PPDK_AMP/ATP-bd"/>
</dbReference>
<comment type="similarity">
    <text evidence="4">Belongs to the PEP-utilizing enzyme family.</text>
</comment>
<dbReference type="GO" id="GO:0008986">
    <property type="term" value="F:pyruvate, water dikinase activity"/>
    <property type="evidence" value="ECO:0007669"/>
    <property type="project" value="UniProtKB-EC"/>
</dbReference>
<evidence type="ECO:0000256" key="12">
    <source>
        <dbReference type="ARBA" id="ARBA00022842"/>
    </source>
</evidence>
<evidence type="ECO:0000256" key="10">
    <source>
        <dbReference type="ARBA" id="ARBA00022777"/>
    </source>
</evidence>
<dbReference type="NCBIfam" id="TIGR01418">
    <property type="entry name" value="PEP_synth"/>
    <property type="match status" value="1"/>
</dbReference>
<evidence type="ECO:0000256" key="4">
    <source>
        <dbReference type="ARBA" id="ARBA00007837"/>
    </source>
</evidence>
<dbReference type="Pfam" id="PF00391">
    <property type="entry name" value="PEP-utilizers"/>
    <property type="match status" value="1"/>
</dbReference>
<dbReference type="SUPFAM" id="SSF56059">
    <property type="entry name" value="Glutathione synthetase ATP-binding domain-like"/>
    <property type="match status" value="1"/>
</dbReference>
<reference evidence="19" key="1">
    <citation type="submission" date="2017-09" db="EMBL/GenBank/DDBJ databases">
        <title>Depth-based differentiation of microbial function through sediment-hosted aquifers and enrichment of novel symbionts in the deep terrestrial subsurface.</title>
        <authorList>
            <person name="Probst A.J."/>
            <person name="Ladd B."/>
            <person name="Jarett J.K."/>
            <person name="Geller-Mcgrath D.E."/>
            <person name="Sieber C.M.K."/>
            <person name="Emerson J.B."/>
            <person name="Anantharaman K."/>
            <person name="Thomas B.C."/>
            <person name="Malmstrom R."/>
            <person name="Stieglmeier M."/>
            <person name="Klingl A."/>
            <person name="Woyke T."/>
            <person name="Ryan C.M."/>
            <person name="Banfield J.F."/>
        </authorList>
    </citation>
    <scope>NUCLEOTIDE SEQUENCE [LARGE SCALE GENOMIC DNA]</scope>
</reference>
<dbReference type="InterPro" id="IPR015813">
    <property type="entry name" value="Pyrv/PenolPyrv_kinase-like_dom"/>
</dbReference>
<sequence>MSSAHELILPLSKIRKDDTALVGGKGANLGEMISAGFPVPNGFCLTINAYELFLTENKLSEKIYGILKKLNVNDPEALSREASLVQNYIKKGEIPTEIVKEAVRFYKKLSGHFKNALVAVRTSATAEDMPKTSFAGMGTTILNVKGEANLLSAIRECWASLFTARSIFYRVDNKIPHEKVKISVAVQKMIQSEVSGVAFSVDPVTNEKDKIVIEAVWGLGELIVQGSVVPDRYVVQKDTFKILFKEISEQQIMLTKVGTETKEVKIPQKLRDKQKISDTEIITLAKYAQKLQEHYFFPQDAEWAKKKNKLYIVQTRPVTTLGSKLKTQGSKPTGLTPILTGAPASPGIATGPVKIISHTRQLKKIQKGDILVAKMTSPDYVPAMKKTAAVVTDEGGLTSHAAIVSRELGVPCIVGTKTATSQLKDGVEITVDGEIGEIYLGKKTIKKEEFLPTQKLIHAKTATKLYVNLGEPEKAKTVSKLLVDGVGLLRAEFIIAGIGIHPKEAIKLKKQEQFVEKLTSGLDIFAKAFYPRPVIYRTTDFKTNEYRALAGGKYWEPIEPNPLMGFRGALRYIANPEVFNLELEAIKKTRKRYENLHLMIPYVRSPEELKKVRKLVASAGLFENSGFKFWMMVELPVNVILIDDFIKIGLDGVSIGSNDLTMLTEGADRDNPEVAQSFNERSPAILWAIKRVVKKCHASGVTVSICGQAPSEYPDFVQELVKIGISSISVNPDAVYRIKEAIVEAEKKI</sequence>
<dbReference type="AlphaFoldDB" id="A0A2M7TIA0"/>
<dbReference type="EMBL" id="PFNN01000030">
    <property type="protein sequence ID" value="PIZ45672.1"/>
    <property type="molecule type" value="Genomic_DNA"/>
</dbReference>
<dbReference type="PIRSF" id="PIRSF000854">
    <property type="entry name" value="PEP_synthase"/>
    <property type="match status" value="1"/>
</dbReference>
<keyword evidence="10" id="KW-0418">Kinase</keyword>
<dbReference type="NCBIfam" id="NF005057">
    <property type="entry name" value="PRK06464.1"/>
    <property type="match status" value="1"/>
</dbReference>
<comment type="caution">
    <text evidence="18">The sequence shown here is derived from an EMBL/GenBank/DDBJ whole genome shotgun (WGS) entry which is preliminary data.</text>
</comment>
<dbReference type="PROSITE" id="PS00370">
    <property type="entry name" value="PEP_ENZYMES_PHOS_SITE"/>
    <property type="match status" value="1"/>
</dbReference>
<feature type="domain" description="PEP-utilising enzyme C-terminal" evidence="17">
    <location>
        <begin position="452"/>
        <end position="745"/>
    </location>
</feature>
<dbReference type="PANTHER" id="PTHR43030">
    <property type="entry name" value="PHOSPHOENOLPYRUVATE SYNTHASE"/>
    <property type="match status" value="1"/>
</dbReference>
<evidence type="ECO:0000313" key="18">
    <source>
        <dbReference type="EMBL" id="PIZ45672.1"/>
    </source>
</evidence>
<comment type="cofactor">
    <cofactor evidence="1">
        <name>Mg(2+)</name>
        <dbReference type="ChEBI" id="CHEBI:18420"/>
    </cofactor>
</comment>
<evidence type="ECO:0000256" key="2">
    <source>
        <dbReference type="ARBA" id="ARBA00002988"/>
    </source>
</evidence>
<dbReference type="GO" id="GO:0005524">
    <property type="term" value="F:ATP binding"/>
    <property type="evidence" value="ECO:0007669"/>
    <property type="project" value="UniProtKB-KW"/>
</dbReference>
<dbReference type="SUPFAM" id="SSF52009">
    <property type="entry name" value="Phosphohistidine domain"/>
    <property type="match status" value="1"/>
</dbReference>
<dbReference type="InterPro" id="IPR008279">
    <property type="entry name" value="PEP-util_enz_mobile_dom"/>
</dbReference>
<dbReference type="UniPathway" id="UPA00138"/>
<dbReference type="Pfam" id="PF02896">
    <property type="entry name" value="PEP-utilizers_C"/>
    <property type="match status" value="1"/>
</dbReference>
<evidence type="ECO:0000256" key="13">
    <source>
        <dbReference type="ARBA" id="ARBA00033470"/>
    </source>
</evidence>
<organism evidence="18 19">
    <name type="scientific">Candidatus Woesebacteria bacterium CG_4_10_14_0_2_um_filter_44_9</name>
    <dbReference type="NCBI Taxonomy" id="1975055"/>
    <lineage>
        <taxon>Bacteria</taxon>
        <taxon>Candidatus Woeseibacteriota</taxon>
    </lineage>
</organism>
<dbReference type="InterPro" id="IPR013815">
    <property type="entry name" value="ATP_grasp_subdomain_1"/>
</dbReference>
<gene>
    <name evidence="18" type="ORF">COY30_01605</name>
</gene>
<evidence type="ECO:0000256" key="7">
    <source>
        <dbReference type="ARBA" id="ARBA00022679"/>
    </source>
</evidence>
<evidence type="ECO:0000256" key="6">
    <source>
        <dbReference type="ARBA" id="ARBA00021623"/>
    </source>
</evidence>
<keyword evidence="12" id="KW-0460">Magnesium</keyword>
<evidence type="ECO:0000313" key="19">
    <source>
        <dbReference type="Proteomes" id="UP000231727"/>
    </source>
</evidence>
<dbReference type="Gene3D" id="3.50.30.10">
    <property type="entry name" value="Phosphohistidine domain"/>
    <property type="match status" value="1"/>
</dbReference>
<dbReference type="InterPro" id="IPR040442">
    <property type="entry name" value="Pyrv_kinase-like_dom_sf"/>
</dbReference>
<evidence type="ECO:0000256" key="1">
    <source>
        <dbReference type="ARBA" id="ARBA00001946"/>
    </source>
</evidence>
<name>A0A2M7TIA0_9BACT</name>
<keyword evidence="11" id="KW-0067">ATP-binding</keyword>
<dbReference type="Gene3D" id="3.20.20.60">
    <property type="entry name" value="Phosphoenolpyruvate-binding domains"/>
    <property type="match status" value="1"/>
</dbReference>
<proteinExistence type="inferred from homology"/>
<evidence type="ECO:0000259" key="16">
    <source>
        <dbReference type="Pfam" id="PF01326"/>
    </source>
</evidence>
<comment type="catalytic activity">
    <reaction evidence="14">
        <text>pyruvate + ATP + H2O = phosphoenolpyruvate + AMP + phosphate + 2 H(+)</text>
        <dbReference type="Rhea" id="RHEA:11364"/>
        <dbReference type="ChEBI" id="CHEBI:15361"/>
        <dbReference type="ChEBI" id="CHEBI:15377"/>
        <dbReference type="ChEBI" id="CHEBI:15378"/>
        <dbReference type="ChEBI" id="CHEBI:30616"/>
        <dbReference type="ChEBI" id="CHEBI:43474"/>
        <dbReference type="ChEBI" id="CHEBI:58702"/>
        <dbReference type="ChEBI" id="CHEBI:456215"/>
        <dbReference type="EC" id="2.7.9.2"/>
    </reaction>
</comment>
<dbReference type="InterPro" id="IPR018274">
    <property type="entry name" value="PEP_util_AS"/>
</dbReference>
<evidence type="ECO:0000259" key="17">
    <source>
        <dbReference type="Pfam" id="PF02896"/>
    </source>
</evidence>